<feature type="region of interest" description="Disordered" evidence="4">
    <location>
        <begin position="235"/>
        <end position="274"/>
    </location>
</feature>
<dbReference type="PROSITE" id="PS51077">
    <property type="entry name" value="HTH_ICLR"/>
    <property type="match status" value="1"/>
</dbReference>
<keyword evidence="3" id="KW-0804">Transcription</keyword>
<reference evidence="7" key="2">
    <citation type="submission" date="2024-07" db="EMBL/GenBank/DDBJ databases">
        <title>Streptomyces haneummycinica sp. nov., a new antibiotic-producing actinobacterium isolated from marine sediment.</title>
        <authorList>
            <person name="Uemura M."/>
            <person name="Hamada M."/>
            <person name="Hirano S."/>
            <person name="Kobayashi K."/>
            <person name="Ohshiro T."/>
            <person name="Kobayashi T."/>
            <person name="Terahara T."/>
        </authorList>
    </citation>
    <scope>NUCLEOTIDE SEQUENCE</scope>
    <source>
        <strain evidence="7">KM77-8</strain>
    </source>
</reference>
<dbReference type="EMBL" id="AP035768">
    <property type="protein sequence ID" value="BFO18732.1"/>
    <property type="molecule type" value="Genomic_DNA"/>
</dbReference>
<evidence type="ECO:0000259" key="5">
    <source>
        <dbReference type="PROSITE" id="PS51077"/>
    </source>
</evidence>
<dbReference type="GO" id="GO:0003677">
    <property type="term" value="F:DNA binding"/>
    <property type="evidence" value="ECO:0007669"/>
    <property type="project" value="UniProtKB-KW"/>
</dbReference>
<evidence type="ECO:0000259" key="6">
    <source>
        <dbReference type="PROSITE" id="PS51078"/>
    </source>
</evidence>
<evidence type="ECO:0000256" key="3">
    <source>
        <dbReference type="ARBA" id="ARBA00023163"/>
    </source>
</evidence>
<dbReference type="GO" id="GO:0045892">
    <property type="term" value="P:negative regulation of DNA-templated transcription"/>
    <property type="evidence" value="ECO:0007669"/>
    <property type="project" value="TreeGrafter"/>
</dbReference>
<dbReference type="InterPro" id="IPR036390">
    <property type="entry name" value="WH_DNA-bd_sf"/>
</dbReference>
<gene>
    <name evidence="7" type="ORF">SHKM778_51200</name>
</gene>
<evidence type="ECO:0000313" key="7">
    <source>
        <dbReference type="EMBL" id="BFO18732.1"/>
    </source>
</evidence>
<organism evidence="7">
    <name type="scientific">Streptomyces haneummycinicus</name>
    <dbReference type="NCBI Taxonomy" id="3074435"/>
    <lineage>
        <taxon>Bacteria</taxon>
        <taxon>Bacillati</taxon>
        <taxon>Actinomycetota</taxon>
        <taxon>Actinomycetes</taxon>
        <taxon>Kitasatosporales</taxon>
        <taxon>Streptomycetaceae</taxon>
        <taxon>Streptomyces</taxon>
    </lineage>
</organism>
<dbReference type="InterPro" id="IPR014757">
    <property type="entry name" value="Tscrpt_reg_IclR_C"/>
</dbReference>
<keyword evidence="2" id="KW-0238">DNA-binding</keyword>
<dbReference type="Pfam" id="PF01614">
    <property type="entry name" value="IclR_C"/>
    <property type="match status" value="1"/>
</dbReference>
<dbReference type="PANTHER" id="PTHR30136:SF24">
    <property type="entry name" value="HTH-TYPE TRANSCRIPTIONAL REPRESSOR ALLR"/>
    <property type="match status" value="1"/>
</dbReference>
<reference evidence="7" key="1">
    <citation type="submission" date="2024-06" db="EMBL/GenBank/DDBJ databases">
        <authorList>
            <consortium name="consrtm"/>
            <person name="Uemura M."/>
            <person name="Terahara T."/>
        </authorList>
    </citation>
    <scope>NUCLEOTIDE SEQUENCE</scope>
    <source>
        <strain evidence="7">KM77-8</strain>
    </source>
</reference>
<evidence type="ECO:0000256" key="2">
    <source>
        <dbReference type="ARBA" id="ARBA00023125"/>
    </source>
</evidence>
<feature type="domain" description="IclR-ED" evidence="6">
    <location>
        <begin position="76"/>
        <end position="274"/>
    </location>
</feature>
<dbReference type="InterPro" id="IPR005471">
    <property type="entry name" value="Tscrpt_reg_IclR_N"/>
</dbReference>
<dbReference type="GO" id="GO:0003700">
    <property type="term" value="F:DNA-binding transcription factor activity"/>
    <property type="evidence" value="ECO:0007669"/>
    <property type="project" value="TreeGrafter"/>
</dbReference>
<dbReference type="SUPFAM" id="SSF55781">
    <property type="entry name" value="GAF domain-like"/>
    <property type="match status" value="1"/>
</dbReference>
<dbReference type="Gene3D" id="1.10.10.10">
    <property type="entry name" value="Winged helix-like DNA-binding domain superfamily/Winged helix DNA-binding domain"/>
    <property type="match status" value="1"/>
</dbReference>
<accession>A0AAT9HMT9</accession>
<proteinExistence type="predicted"/>
<dbReference type="Pfam" id="PF09339">
    <property type="entry name" value="HTH_IclR"/>
    <property type="match status" value="1"/>
</dbReference>
<protein>
    <recommendedName>
        <fullName evidence="8">IclR family transcriptional regulator</fullName>
    </recommendedName>
</protein>
<evidence type="ECO:0000256" key="1">
    <source>
        <dbReference type="ARBA" id="ARBA00023015"/>
    </source>
</evidence>
<dbReference type="SUPFAM" id="SSF46785">
    <property type="entry name" value="Winged helix' DNA-binding domain"/>
    <property type="match status" value="1"/>
</dbReference>
<sequence length="274" mass="30792">MDKQLKTPPSYLIASVDHALRAAAILQMEGGATVSQLAERLGVARSTAHRVLAMLVYRDFAVQGEDRVYRAGPVLELAAHSQSLVSRLRAAALPHLRRIVDLLDETTNLIVRTGDTARFIASVECRQALRVGSREGMVFPAHRTTAGLLLLADLSDEELDEVYAPERYRDRPGERPDPARLRTELARLRRNGFAVNQERSNAAWWPSGYRSATGTAPWWRACRCPCPACATTRTVSSRWSPPWTPRRAPWRRTSRSSPERQPRRPFVVHIDHSS</sequence>
<dbReference type="AlphaFoldDB" id="A0AAT9HMT9"/>
<dbReference type="InterPro" id="IPR036388">
    <property type="entry name" value="WH-like_DNA-bd_sf"/>
</dbReference>
<dbReference type="Gene3D" id="3.30.450.40">
    <property type="match status" value="1"/>
</dbReference>
<dbReference type="PANTHER" id="PTHR30136">
    <property type="entry name" value="HELIX-TURN-HELIX TRANSCRIPTIONAL REGULATOR, ICLR FAMILY"/>
    <property type="match status" value="1"/>
</dbReference>
<dbReference type="PROSITE" id="PS51078">
    <property type="entry name" value="ICLR_ED"/>
    <property type="match status" value="1"/>
</dbReference>
<dbReference type="SMART" id="SM00346">
    <property type="entry name" value="HTH_ICLR"/>
    <property type="match status" value="1"/>
</dbReference>
<dbReference type="InterPro" id="IPR050707">
    <property type="entry name" value="HTH_MetabolicPath_Reg"/>
</dbReference>
<evidence type="ECO:0000256" key="4">
    <source>
        <dbReference type="SAM" id="MobiDB-lite"/>
    </source>
</evidence>
<dbReference type="InterPro" id="IPR029016">
    <property type="entry name" value="GAF-like_dom_sf"/>
</dbReference>
<feature type="domain" description="HTH iclR-type" evidence="5">
    <location>
        <begin position="13"/>
        <end position="73"/>
    </location>
</feature>
<keyword evidence="1" id="KW-0805">Transcription regulation</keyword>
<name>A0AAT9HMT9_9ACTN</name>
<evidence type="ECO:0008006" key="8">
    <source>
        <dbReference type="Google" id="ProtNLM"/>
    </source>
</evidence>
<feature type="compositionally biased region" description="Low complexity" evidence="4">
    <location>
        <begin position="235"/>
        <end position="247"/>
    </location>
</feature>